<evidence type="ECO:0000259" key="4">
    <source>
        <dbReference type="PROSITE" id="PS51192"/>
    </source>
</evidence>
<dbReference type="GO" id="GO:0005524">
    <property type="term" value="F:ATP binding"/>
    <property type="evidence" value="ECO:0007669"/>
    <property type="project" value="UniProtKB-KW"/>
</dbReference>
<feature type="compositionally biased region" description="Acidic residues" evidence="3">
    <location>
        <begin position="692"/>
        <end position="717"/>
    </location>
</feature>
<dbReference type="PANTHER" id="PTHR18934">
    <property type="entry name" value="ATP-DEPENDENT RNA HELICASE"/>
    <property type="match status" value="1"/>
</dbReference>
<dbReference type="Pfam" id="PF00270">
    <property type="entry name" value="DEAD"/>
    <property type="match status" value="1"/>
</dbReference>
<dbReference type="InterPro" id="IPR014001">
    <property type="entry name" value="Helicase_ATP-bd"/>
</dbReference>
<dbReference type="Proteomes" id="UP000794436">
    <property type="component" value="Unassembled WGS sequence"/>
</dbReference>
<dbReference type="PANTHER" id="PTHR18934:SF145">
    <property type="entry name" value="ATP-DEPENDENT RNA HELICASE DHX57-RELATED"/>
    <property type="match status" value="1"/>
</dbReference>
<dbReference type="GO" id="GO:0003723">
    <property type="term" value="F:RNA binding"/>
    <property type="evidence" value="ECO:0007669"/>
    <property type="project" value="TreeGrafter"/>
</dbReference>
<dbReference type="SMART" id="SM00490">
    <property type="entry name" value="HELICc"/>
    <property type="match status" value="1"/>
</dbReference>
<reference evidence="6" key="1">
    <citation type="submission" date="2019-03" db="EMBL/GenBank/DDBJ databases">
        <title>Long read genome sequence of the mycoparasitic Pythium oligandrum ATCC 38472 isolated from sugarbeet rhizosphere.</title>
        <authorList>
            <person name="Gaulin E."/>
        </authorList>
    </citation>
    <scope>NUCLEOTIDE SEQUENCE</scope>
    <source>
        <strain evidence="6">ATCC 38472_TT</strain>
    </source>
</reference>
<sequence length="1918" mass="214848">MGVRGLARYCYAHETQTALAYEQLTDVTLAVDFVGFQFFVCHEVAQEIETQRHMPTALWLLLGGCPMRLEQWVEAWLARLRTARIHLVFVADPPQCFLGRNHSKTPELLDRAQQKADKLKELYSSLFDMKATRGRESVRCELKTAQQEQMRQYLQETQGCIPFSREKLREILKKHGIPVTTATREADEALGDLVRSAQAFAVLGNDSDFLCMRGVQYIPFSRLRIDERTGRVSAHIFFPDLVAASLQLPSHQLADLALLCTNDATQQLDAQFKLAQELGFPRSTSPDAFVTPEAAATWLRKQKLPILDNKKLLALLKRHTRLGAALLDFYQFYGLGEEVRQRIRVSNNATNGLHPKELERLRGLIDQHQLSSSLVDVLHWKARKLSAHFDLLPVIRPGKNVLEMLSPARRLLYHALRVDTVNESFYDGIARQVKELTVSTPRLVFLDKFTVPSANRSLAEVEQAWRSLIFTLVYQNERGMGNATFLWKLMSRQSTSIKSLVASLLVLYKCDMSYLDASDRVLSTEQLEVLLLTSMVCQAMKPGRLAQAYDFEPVDFTLDWRVYVSARSFIEVLRAMHFVRVLLGEPVALSSCDSIFSAEIFLAVYTIISSTREADTTSGDAAPTSGLTRSQVDSVLCYYITDMKDDERHSKWDDFCQIRAALSRLVELVPATTPEAPVKTVQPKREESRGEEAEEEADEEEEQENEKEEGTDDEEDYYATFVPGFKVPGEKPPVAPSPDQLPPPLPASNGRSKKKSNNKKPAEKPASNGRSATPSAPAAPPTTPLSILTPSSVTKKMTASQRAKVSTPRSSGRRSPASRDSNARKSSGNTPRNNTLTETTTIQPPLPPGDAIPQPTNPLQGLLETLPVFAHREQILKNVASNQLTIIQGETGCGKSTSVPQFILDESLRKTGSERPVNIFVTQPRRIAAIELAKTVSQMRQNNEFGEDGVVGKVVGYRIGQKLCATEKTKITYVTTGYMLERLIHDQKALENITHLVIDEVHERSMDVDALLLLLKLQFEKHPHLRLIIMSATMDAKVLIKYFSSSLPMKLIRKSPLFVGSKLFPVENVYLDDLMAMYPDLLLSNRNELLRIGDELARVERSGAGANGDLGQSVLLNVHDAQLRLIPTMLQLLIAYHHQQSAQPQCILVFLPGIGSINRLYEELTAAFPPLWHGIHMHITVLHSTLELEQQQMAFQPLGGRSSKVILATNIAESSITIPDVTHVINCGIEKQIQMPNAGSTHAEVLIDVWCSRASVQQRSGRAGRLMPGVAFHLFTEDFMQKSMSEFTTPEMLRKPLDRIVLQLKGKLHQFGVPSDLLKQALDVPDLHHIDGAYKLLALHGAIDGPDEESARITAFGSFVCHMPLSMELCRLLLTGTTLHSQSMSPGRALTTPYMLAHVVILSAILANPDLFVMPSWYHLQSATKYMSEMKQNLKAKLELDGGIWSEPLAIWRFYMKTMGKHTLTSRPSLGSALKDYGLSFRRFQALNLLISDTCERLATLARQGALQLETTSIDMLTRLDSYASSQIIDRELMAFAESANKPGCYELEVLRFLVIHNYSDQLMGGIIPESGHYEEDEDLSTYSDRVDLSVIKDHMLAFFSLSNKERKDLFTQLARKAEGAAEEFTSIAYADSQVSIYTTAGLELETPIDEVHSFDGVLERMSFPISLLYYIQDHKFPVNFGRMVESKGEKKEQTFRFRVKGSSGGSVNWTQSKDGVRVTIGGRSLFSLPVRSLDDDELDVITPRRLLAVYTDRLFTGTEARMFCSKCTLLPPDALGYHAMVLLASVRAGTNIWVQIDKKGEYLIDVRIDQQAITLPKNVVLLASMLKKVNVLRAAFSAALQGKSSTESAGSSRQRLPVEVVMDLCDDENIAQEITRADARSREYELRKVMMIEPTQAELRALREENRTPPRFPELVW</sequence>
<evidence type="ECO:0000313" key="6">
    <source>
        <dbReference type="EMBL" id="TMW62066.1"/>
    </source>
</evidence>
<protein>
    <submittedName>
        <fullName evidence="6">Uncharacterized protein</fullName>
    </submittedName>
</protein>
<dbReference type="EMBL" id="SPLM01000074">
    <property type="protein sequence ID" value="TMW62066.1"/>
    <property type="molecule type" value="Genomic_DNA"/>
</dbReference>
<dbReference type="CDD" id="cd17917">
    <property type="entry name" value="DEXHc_RHA-like"/>
    <property type="match status" value="1"/>
</dbReference>
<evidence type="ECO:0000256" key="1">
    <source>
        <dbReference type="ARBA" id="ARBA00022741"/>
    </source>
</evidence>
<dbReference type="InterPro" id="IPR027417">
    <property type="entry name" value="P-loop_NTPase"/>
</dbReference>
<feature type="compositionally biased region" description="Pro residues" evidence="3">
    <location>
        <begin position="730"/>
        <end position="746"/>
    </location>
</feature>
<dbReference type="InterPro" id="IPR001650">
    <property type="entry name" value="Helicase_C-like"/>
</dbReference>
<dbReference type="GO" id="GO:0004386">
    <property type="term" value="F:helicase activity"/>
    <property type="evidence" value="ECO:0007669"/>
    <property type="project" value="TreeGrafter"/>
</dbReference>
<dbReference type="SUPFAM" id="SSF88723">
    <property type="entry name" value="PIN domain-like"/>
    <property type="match status" value="1"/>
</dbReference>
<comment type="caution">
    <text evidence="6">The sequence shown here is derived from an EMBL/GenBank/DDBJ whole genome shotgun (WGS) entry which is preliminary data.</text>
</comment>
<dbReference type="InterPro" id="IPR029060">
    <property type="entry name" value="PIN-like_dom_sf"/>
</dbReference>
<dbReference type="InterPro" id="IPR011545">
    <property type="entry name" value="DEAD/DEAH_box_helicase_dom"/>
</dbReference>
<feature type="domain" description="Helicase C-terminal" evidence="5">
    <location>
        <begin position="1128"/>
        <end position="1308"/>
    </location>
</feature>
<dbReference type="Gene3D" id="3.40.50.300">
    <property type="entry name" value="P-loop containing nucleotide triphosphate hydrolases"/>
    <property type="match status" value="2"/>
</dbReference>
<proteinExistence type="predicted"/>
<organism evidence="6 7">
    <name type="scientific">Pythium oligandrum</name>
    <name type="common">Mycoparasitic fungus</name>
    <dbReference type="NCBI Taxonomy" id="41045"/>
    <lineage>
        <taxon>Eukaryota</taxon>
        <taxon>Sar</taxon>
        <taxon>Stramenopiles</taxon>
        <taxon>Oomycota</taxon>
        <taxon>Peronosporomycetes</taxon>
        <taxon>Pythiales</taxon>
        <taxon>Pythiaceae</taxon>
        <taxon>Pythium</taxon>
    </lineage>
</organism>
<keyword evidence="1" id="KW-0547">Nucleotide-binding</keyword>
<dbReference type="PROSITE" id="PS51192">
    <property type="entry name" value="HELICASE_ATP_BIND_1"/>
    <property type="match status" value="1"/>
</dbReference>
<keyword evidence="7" id="KW-1185">Reference proteome</keyword>
<evidence type="ECO:0000313" key="7">
    <source>
        <dbReference type="Proteomes" id="UP000794436"/>
    </source>
</evidence>
<feature type="domain" description="Helicase ATP-binding" evidence="4">
    <location>
        <begin position="876"/>
        <end position="1052"/>
    </location>
</feature>
<feature type="region of interest" description="Disordered" evidence="3">
    <location>
        <begin position="673"/>
        <end position="859"/>
    </location>
</feature>
<dbReference type="CDD" id="cd18791">
    <property type="entry name" value="SF2_C_RHA"/>
    <property type="match status" value="1"/>
</dbReference>
<dbReference type="SMART" id="SM00487">
    <property type="entry name" value="DEXDc"/>
    <property type="match status" value="1"/>
</dbReference>
<evidence type="ECO:0000256" key="3">
    <source>
        <dbReference type="SAM" id="MobiDB-lite"/>
    </source>
</evidence>
<evidence type="ECO:0000256" key="2">
    <source>
        <dbReference type="ARBA" id="ARBA00022840"/>
    </source>
</evidence>
<dbReference type="Pfam" id="PF00271">
    <property type="entry name" value="Helicase_C"/>
    <property type="match status" value="1"/>
</dbReference>
<feature type="compositionally biased region" description="Polar residues" evidence="3">
    <location>
        <begin position="793"/>
        <end position="804"/>
    </location>
</feature>
<accession>A0A8K1CFU4</accession>
<name>A0A8K1CFU4_PYTOL</name>
<feature type="compositionally biased region" description="Low complexity" evidence="3">
    <location>
        <begin position="829"/>
        <end position="843"/>
    </location>
</feature>
<feature type="compositionally biased region" description="Low complexity" evidence="3">
    <location>
        <begin position="806"/>
        <end position="820"/>
    </location>
</feature>
<dbReference type="Gene3D" id="3.40.50.1010">
    <property type="entry name" value="5'-nuclease"/>
    <property type="match status" value="1"/>
</dbReference>
<evidence type="ECO:0000259" key="5">
    <source>
        <dbReference type="PROSITE" id="PS51194"/>
    </source>
</evidence>
<gene>
    <name evidence="6" type="ORF">Poli38472_009559</name>
</gene>
<keyword evidence="2" id="KW-0067">ATP-binding</keyword>
<dbReference type="SUPFAM" id="SSF52540">
    <property type="entry name" value="P-loop containing nucleoside triphosphate hydrolases"/>
    <property type="match status" value="1"/>
</dbReference>
<dbReference type="Gene3D" id="1.20.120.1080">
    <property type="match status" value="1"/>
</dbReference>
<dbReference type="PROSITE" id="PS51194">
    <property type="entry name" value="HELICASE_CTER"/>
    <property type="match status" value="1"/>
</dbReference>
<dbReference type="OrthoDB" id="66977at2759"/>